<gene>
    <name evidence="2" type="ORF">O4213_25320</name>
</gene>
<feature type="domain" description="HTH luxR-type" evidence="1">
    <location>
        <begin position="31"/>
        <end position="93"/>
    </location>
</feature>
<dbReference type="InterPro" id="IPR036388">
    <property type="entry name" value="WH-like_DNA-bd_sf"/>
</dbReference>
<dbReference type="SMART" id="SM00421">
    <property type="entry name" value="HTH_LUXR"/>
    <property type="match status" value="1"/>
</dbReference>
<dbReference type="InterPro" id="IPR016032">
    <property type="entry name" value="Sig_transdc_resp-reg_C-effctor"/>
</dbReference>
<proteinExistence type="predicted"/>
<dbReference type="InterPro" id="IPR000792">
    <property type="entry name" value="Tscrpt_reg_LuxR_C"/>
</dbReference>
<organism evidence="2 3">
    <name type="scientific">Gordonia rubripertincta</name>
    <name type="common">Rhodococcus corallinus</name>
    <dbReference type="NCBI Taxonomy" id="36822"/>
    <lineage>
        <taxon>Bacteria</taxon>
        <taxon>Bacillati</taxon>
        <taxon>Actinomycetota</taxon>
        <taxon>Actinomycetes</taxon>
        <taxon>Mycobacteriales</taxon>
        <taxon>Gordoniaceae</taxon>
        <taxon>Gordonia</taxon>
    </lineage>
</organism>
<evidence type="ECO:0000259" key="1">
    <source>
        <dbReference type="SMART" id="SM00421"/>
    </source>
</evidence>
<dbReference type="Pfam" id="PF00196">
    <property type="entry name" value="GerE"/>
    <property type="match status" value="1"/>
</dbReference>
<comment type="caution">
    <text evidence="2">The sequence shown here is derived from an EMBL/GenBank/DDBJ whole genome shotgun (WGS) entry which is preliminary data.</text>
</comment>
<protein>
    <submittedName>
        <fullName evidence="2">LuxR C-terminal-related transcriptional regulator</fullName>
    </submittedName>
</protein>
<name>A0ABT4N2X3_GORRU</name>
<dbReference type="SUPFAM" id="SSF46894">
    <property type="entry name" value="C-terminal effector domain of the bipartite response regulators"/>
    <property type="match status" value="1"/>
</dbReference>
<evidence type="ECO:0000313" key="2">
    <source>
        <dbReference type="EMBL" id="MCZ4553330.1"/>
    </source>
</evidence>
<keyword evidence="3" id="KW-1185">Reference proteome</keyword>
<dbReference type="Gene3D" id="1.10.10.10">
    <property type="entry name" value="Winged helix-like DNA-binding domain superfamily/Winged helix DNA-binding domain"/>
    <property type="match status" value="1"/>
</dbReference>
<dbReference type="EMBL" id="JAPWIE010000009">
    <property type="protein sequence ID" value="MCZ4553330.1"/>
    <property type="molecule type" value="Genomic_DNA"/>
</dbReference>
<dbReference type="Proteomes" id="UP001067235">
    <property type="component" value="Unassembled WGS sequence"/>
</dbReference>
<evidence type="ECO:0000313" key="3">
    <source>
        <dbReference type="Proteomes" id="UP001067235"/>
    </source>
</evidence>
<sequence>MHTEASDSIVYSDEKVSRPATLRLVRETNEKPQLSSREIEVLLAWFDADSKEAAAARLYISAATVSTHVTRIRVKYAACGRPAKTKSSLFARAVQDGYTRLEDW</sequence>
<accession>A0ABT4N2X3</accession>
<reference evidence="2" key="1">
    <citation type="submission" date="2022-12" db="EMBL/GenBank/DDBJ databases">
        <authorList>
            <person name="Krivoruchko A.V."/>
            <person name="Elkin A."/>
        </authorList>
    </citation>
    <scope>NUCLEOTIDE SEQUENCE</scope>
    <source>
        <strain evidence="2">IEGM 1388</strain>
    </source>
</reference>
<dbReference type="RefSeq" id="WP_084837371.1">
    <property type="nucleotide sequence ID" value="NZ_JAPWIE010000009.1"/>
</dbReference>